<feature type="compositionally biased region" description="Basic and acidic residues" evidence="1">
    <location>
        <begin position="701"/>
        <end position="750"/>
    </location>
</feature>
<accession>A0A6P8ZI95</accession>
<dbReference type="PANTHER" id="PTHR15491">
    <property type="match status" value="1"/>
</dbReference>
<dbReference type="GO" id="GO:0003676">
    <property type="term" value="F:nucleic acid binding"/>
    <property type="evidence" value="ECO:0007669"/>
    <property type="project" value="InterPro"/>
</dbReference>
<evidence type="ECO:0000259" key="2">
    <source>
        <dbReference type="SMART" id="SM00355"/>
    </source>
</evidence>
<keyword evidence="4" id="KW-1185">Reference proteome</keyword>
<feature type="region of interest" description="Disordered" evidence="1">
    <location>
        <begin position="701"/>
        <end position="848"/>
    </location>
</feature>
<dbReference type="KEGG" id="tpal:117640631"/>
<organism evidence="5">
    <name type="scientific">Thrips palmi</name>
    <name type="common">Melon thrips</name>
    <dbReference type="NCBI Taxonomy" id="161013"/>
    <lineage>
        <taxon>Eukaryota</taxon>
        <taxon>Metazoa</taxon>
        <taxon>Ecdysozoa</taxon>
        <taxon>Arthropoda</taxon>
        <taxon>Hexapoda</taxon>
        <taxon>Insecta</taxon>
        <taxon>Pterygota</taxon>
        <taxon>Neoptera</taxon>
        <taxon>Paraneoptera</taxon>
        <taxon>Thysanoptera</taxon>
        <taxon>Terebrantia</taxon>
        <taxon>Thripoidea</taxon>
        <taxon>Thripidae</taxon>
        <taxon>Thrips</taxon>
    </lineage>
</organism>
<dbReference type="RefSeq" id="XP_034233219.1">
    <property type="nucleotide sequence ID" value="XM_034377328.1"/>
</dbReference>
<dbReference type="GeneID" id="117640631"/>
<evidence type="ECO:0000313" key="7">
    <source>
        <dbReference type="RefSeq" id="XP_034233216.1"/>
    </source>
</evidence>
<evidence type="ECO:0000313" key="4">
    <source>
        <dbReference type="Proteomes" id="UP000515158"/>
    </source>
</evidence>
<dbReference type="InterPro" id="IPR013087">
    <property type="entry name" value="Znf_C2H2_type"/>
</dbReference>
<dbReference type="RefSeq" id="XP_034233216.1">
    <property type="nucleotide sequence ID" value="XM_034377325.1"/>
</dbReference>
<feature type="compositionally biased region" description="Basic and acidic residues" evidence="1">
    <location>
        <begin position="624"/>
        <end position="635"/>
    </location>
</feature>
<dbReference type="RefSeq" id="XP_034233215.1">
    <property type="nucleotide sequence ID" value="XM_034377324.1"/>
</dbReference>
<feature type="compositionally biased region" description="Basic and acidic residues" evidence="1">
    <location>
        <begin position="767"/>
        <end position="788"/>
    </location>
</feature>
<feature type="domain" description="C2H2-type" evidence="2">
    <location>
        <begin position="554"/>
        <end position="578"/>
    </location>
</feature>
<evidence type="ECO:0000256" key="1">
    <source>
        <dbReference type="SAM" id="MobiDB-lite"/>
    </source>
</evidence>
<dbReference type="SMART" id="SM00355">
    <property type="entry name" value="ZnF_C2H2"/>
    <property type="match status" value="2"/>
</dbReference>
<evidence type="ECO:0000313" key="8">
    <source>
        <dbReference type="RefSeq" id="XP_034233219.1"/>
    </source>
</evidence>
<feature type="region of interest" description="Disordered" evidence="1">
    <location>
        <begin position="379"/>
        <end position="400"/>
    </location>
</feature>
<dbReference type="SMART" id="SM00451">
    <property type="entry name" value="ZnF_U1"/>
    <property type="match status" value="3"/>
</dbReference>
<dbReference type="GO" id="GO:0008270">
    <property type="term" value="F:zinc ion binding"/>
    <property type="evidence" value="ECO:0007669"/>
    <property type="project" value="InterPro"/>
</dbReference>
<feature type="compositionally biased region" description="Gly residues" evidence="1">
    <location>
        <begin position="56"/>
        <end position="74"/>
    </location>
</feature>
<dbReference type="InterPro" id="IPR003604">
    <property type="entry name" value="Matrin/U1-like-C_Znf_C2H2"/>
</dbReference>
<sequence length="848" mass="95334">MSYTTTSYYKPSGPPGMSRGRGGYSGPPRGAPRGAPRGRGSSEGGWVSRGMSRGRGYQGGYQGRGGPSGPGGGMPSSSVGQWRGHQDSSSHQGGYRNDRYPSAGSRPSDSRYPSTRGGGTVDYNNRRYTPRDGPPSYSSSREHHRSPEPVPRKRIRTEGYPPPAASRRSHEGGYEYSSSRYEYGSEKSGYSNEDRGRPVYREDRRPSADRRDDYHSPRSRDPSGSSMPPPAAPTRGVGSYRGVRGRGIVARSYPARRPTEVSSSLAARKRTLIESYAAKRRILTGRSQDYYKKLKSIKLRSAALMSVRRDGIKSEQGDSEDDLENWDDEPDKDAVSDSEEKHKTGDECDEDVESEEPTRKKVVRKIVNKVVVKKKVVSAEDGGEGTATVKTEEEGAGEDDNVDEAVEEEMEADVDGDKEPKMQVTIKHDSESRAVSDDGVRKTSSGKPGYKFIKLLCPHCKERCVTFKEYQNHLRGLHHVNAMRKLSFRLKQNLARMRVEQRIQQRLDEKNDELRGVAAGRTNYCHTCKLNYRQERTRHNESEMHKKMKEFLMPTCVICRINFRSPMLFENHICSLEHIKIEERVMRGRDRDHPTEKEVDMDSLLVLDSVGSADESDSDDEAMDDKSEGKDGEKREKKKKAQINLGADYVKKVEVMYCELCAIYLPRTGEEDVALANHCRTRNHLQRYVRYKDDRALRKEAERIHRRDKAEQEARNKAQEITKDTKAENSSSETEKTPMKDNAPEDKQDKGPGSSTGNEGANDSADLDDKIWADVDKGLDELLREVEPGNKSSDDDDESGRYDRFRYSDKKGGKASSEDREVADTSSNSLPSTTEVVPKQENTSPKEN</sequence>
<evidence type="ECO:0000259" key="3">
    <source>
        <dbReference type="SMART" id="SM00451"/>
    </source>
</evidence>
<dbReference type="AlphaFoldDB" id="A0A6P8ZI95"/>
<feature type="compositionally biased region" description="Low complexity" evidence="1">
    <location>
        <begin position="174"/>
        <end position="191"/>
    </location>
</feature>
<evidence type="ECO:0000313" key="5">
    <source>
        <dbReference type="RefSeq" id="XP_034233214.1"/>
    </source>
</evidence>
<dbReference type="Proteomes" id="UP000515158">
    <property type="component" value="Unplaced"/>
</dbReference>
<feature type="compositionally biased region" description="Acidic residues" evidence="1">
    <location>
        <begin position="317"/>
        <end position="331"/>
    </location>
</feature>
<feature type="domain" description="U1-type" evidence="3">
    <location>
        <begin position="555"/>
        <end position="585"/>
    </location>
</feature>
<feature type="compositionally biased region" description="Basic and acidic residues" evidence="1">
    <location>
        <begin position="192"/>
        <end position="221"/>
    </location>
</feature>
<feature type="compositionally biased region" description="Polar residues" evidence="1">
    <location>
        <begin position="824"/>
        <end position="848"/>
    </location>
</feature>
<reference evidence="5 6" key="1">
    <citation type="submission" date="2025-04" db="UniProtKB">
        <authorList>
            <consortium name="RefSeq"/>
        </authorList>
    </citation>
    <scope>IDENTIFICATION</scope>
    <source>
        <tissue evidence="5 6">Total insect</tissue>
    </source>
</reference>
<feature type="compositionally biased region" description="Basic and acidic residues" evidence="1">
    <location>
        <begin position="799"/>
        <end position="823"/>
    </location>
</feature>
<feature type="domain" description="U1-type" evidence="3">
    <location>
        <begin position="653"/>
        <end position="691"/>
    </location>
</feature>
<feature type="region of interest" description="Disordered" evidence="1">
    <location>
        <begin position="1"/>
        <end position="264"/>
    </location>
</feature>
<dbReference type="OrthoDB" id="6354489at2759"/>
<feature type="domain" description="C2H2-type" evidence="2">
    <location>
        <begin position="455"/>
        <end position="478"/>
    </location>
</feature>
<dbReference type="PANTHER" id="PTHR15491:SF18">
    <property type="entry name" value="CIZ1 ZINC FINGER PROTEIN, ISOFORM A"/>
    <property type="match status" value="1"/>
</dbReference>
<feature type="domain" description="U1-type" evidence="3">
    <location>
        <begin position="452"/>
        <end position="486"/>
    </location>
</feature>
<gene>
    <name evidence="5 6 7 8" type="primary">LOC117640631</name>
</gene>
<proteinExistence type="predicted"/>
<protein>
    <submittedName>
        <fullName evidence="5 6">Uncharacterized protein LOC117640631 isoform X1</fullName>
    </submittedName>
</protein>
<feature type="compositionally biased region" description="Acidic residues" evidence="1">
    <location>
        <begin position="614"/>
        <end position="623"/>
    </location>
</feature>
<dbReference type="InterPro" id="IPR026811">
    <property type="entry name" value="CIZ1"/>
</dbReference>
<feature type="region of interest" description="Disordered" evidence="1">
    <location>
        <begin position="612"/>
        <end position="640"/>
    </location>
</feature>
<feature type="region of interest" description="Disordered" evidence="1">
    <location>
        <begin position="305"/>
        <end position="359"/>
    </location>
</feature>
<feature type="compositionally biased region" description="Basic and acidic residues" evidence="1">
    <location>
        <begin position="332"/>
        <end position="346"/>
    </location>
</feature>
<dbReference type="RefSeq" id="XP_034233214.1">
    <property type="nucleotide sequence ID" value="XM_034377323.1"/>
</dbReference>
<evidence type="ECO:0000313" key="6">
    <source>
        <dbReference type="RefSeq" id="XP_034233215.1"/>
    </source>
</evidence>
<feature type="compositionally biased region" description="Basic and acidic residues" evidence="1">
    <location>
        <begin position="307"/>
        <end position="316"/>
    </location>
</feature>
<feature type="compositionally biased region" description="Low complexity" evidence="1">
    <location>
        <begin position="26"/>
        <end position="55"/>
    </location>
</feature>
<name>A0A6P8ZI95_THRPL</name>
<feature type="compositionally biased region" description="Low complexity" evidence="1">
    <location>
        <begin position="233"/>
        <end position="249"/>
    </location>
</feature>